<keyword evidence="1 2" id="KW-0129">CBS domain</keyword>
<reference evidence="4 5" key="1">
    <citation type="submission" date="2015-08" db="EMBL/GenBank/DDBJ databases">
        <authorList>
            <person name="Babu N.S."/>
            <person name="Beckwith C.J."/>
            <person name="Beseler K.G."/>
            <person name="Brison A."/>
            <person name="Carone J.V."/>
            <person name="Caskin T.P."/>
            <person name="Diamond M."/>
            <person name="Durham M.E."/>
            <person name="Foxe J.M."/>
            <person name="Go M."/>
            <person name="Henderson B.A."/>
            <person name="Jones I.B."/>
            <person name="McGettigan J.A."/>
            <person name="Micheletti S.J."/>
            <person name="Nasrallah M.E."/>
            <person name="Ortiz D."/>
            <person name="Piller C.R."/>
            <person name="Privatt S.R."/>
            <person name="Schneider S.L."/>
            <person name="Sharp S."/>
            <person name="Smith T.C."/>
            <person name="Stanton J.D."/>
            <person name="Ullery H.E."/>
            <person name="Wilson R.J."/>
            <person name="Serrano M.G."/>
            <person name="Buck G."/>
            <person name="Lee V."/>
            <person name="Wang Y."/>
            <person name="Carvalho R."/>
            <person name="Voegtly L."/>
            <person name="Shi R."/>
            <person name="Duckworth R."/>
            <person name="Johnson A."/>
            <person name="Loviza R."/>
            <person name="Walstead R."/>
            <person name="Shah Z."/>
            <person name="Kiflezghi M."/>
            <person name="Wade K."/>
            <person name="Ball S.L."/>
            <person name="Bradley K.W."/>
            <person name="Asai D.J."/>
            <person name="Bowman C.A."/>
            <person name="Russell D.A."/>
            <person name="Pope W.H."/>
            <person name="Jacobs-Sera D."/>
            <person name="Hendrix R.W."/>
            <person name="Hatfull G.F."/>
        </authorList>
    </citation>
    <scope>NUCLEOTIDE SEQUENCE [LARGE SCALE GENOMIC DNA]</scope>
    <source>
        <strain evidence="4 5">DSM 27648</strain>
    </source>
</reference>
<dbReference type="Proteomes" id="UP000064967">
    <property type="component" value="Chromosome"/>
</dbReference>
<protein>
    <submittedName>
        <fullName evidence="4">CBS domain protein</fullName>
    </submittedName>
</protein>
<dbReference type="EMBL" id="CP012333">
    <property type="protein sequence ID" value="AKV01036.1"/>
    <property type="molecule type" value="Genomic_DNA"/>
</dbReference>
<dbReference type="SUPFAM" id="SSF54631">
    <property type="entry name" value="CBS-domain pair"/>
    <property type="match status" value="1"/>
</dbReference>
<keyword evidence="5" id="KW-1185">Reference proteome</keyword>
<proteinExistence type="predicted"/>
<evidence type="ECO:0000313" key="4">
    <source>
        <dbReference type="EMBL" id="AKV01036.1"/>
    </source>
</evidence>
<dbReference type="AlphaFoldDB" id="A0A0K1Q5C7"/>
<dbReference type="SMART" id="SM00116">
    <property type="entry name" value="CBS"/>
    <property type="match status" value="2"/>
</dbReference>
<dbReference type="KEGG" id="llu:AKJ09_07699"/>
<name>A0A0K1Q5C7_9BACT</name>
<gene>
    <name evidence="4" type="ORF">AKJ09_07699</name>
</gene>
<evidence type="ECO:0000256" key="2">
    <source>
        <dbReference type="PROSITE-ProRule" id="PRU00703"/>
    </source>
</evidence>
<evidence type="ECO:0000256" key="1">
    <source>
        <dbReference type="ARBA" id="ARBA00023122"/>
    </source>
</evidence>
<organism evidence="4 5">
    <name type="scientific">Labilithrix luteola</name>
    <dbReference type="NCBI Taxonomy" id="1391654"/>
    <lineage>
        <taxon>Bacteria</taxon>
        <taxon>Pseudomonadati</taxon>
        <taxon>Myxococcota</taxon>
        <taxon>Polyangia</taxon>
        <taxon>Polyangiales</taxon>
        <taxon>Labilitrichaceae</taxon>
        <taxon>Labilithrix</taxon>
    </lineage>
</organism>
<dbReference type="PROSITE" id="PS51371">
    <property type="entry name" value="CBS"/>
    <property type="match status" value="2"/>
</dbReference>
<dbReference type="InterPro" id="IPR000644">
    <property type="entry name" value="CBS_dom"/>
</dbReference>
<dbReference type="PANTHER" id="PTHR43080:SF2">
    <property type="entry name" value="CBS DOMAIN-CONTAINING PROTEIN"/>
    <property type="match status" value="1"/>
</dbReference>
<accession>A0A0K1Q5C7</accession>
<dbReference type="OrthoDB" id="5453522at2"/>
<dbReference type="Gene3D" id="3.10.580.10">
    <property type="entry name" value="CBS-domain"/>
    <property type="match status" value="1"/>
</dbReference>
<dbReference type="Pfam" id="PF00571">
    <property type="entry name" value="CBS"/>
    <property type="match status" value="2"/>
</dbReference>
<feature type="domain" description="CBS" evidence="3">
    <location>
        <begin position="74"/>
        <end position="129"/>
    </location>
</feature>
<sequence>MSTCLEVYRYMTPCPQTIQREASLASARALMARYAVRHLPVLDGSDLVGILSERDLAVAERLGDPLEIVVADAMSPEPCIAFPMTPLAEVAEQMIRHKYGAVLIVDRGSVIGVFTAVDALRAVVELDATIQKNNAELGSGRRLA</sequence>
<dbReference type="STRING" id="1391654.AKJ09_07699"/>
<feature type="domain" description="CBS" evidence="3">
    <location>
        <begin position="11"/>
        <end position="68"/>
    </location>
</feature>
<dbReference type="InterPro" id="IPR051257">
    <property type="entry name" value="Diverse_CBS-Domain"/>
</dbReference>
<evidence type="ECO:0000313" key="5">
    <source>
        <dbReference type="Proteomes" id="UP000064967"/>
    </source>
</evidence>
<dbReference type="RefSeq" id="WP_146652210.1">
    <property type="nucleotide sequence ID" value="NZ_CP012333.1"/>
</dbReference>
<dbReference type="InterPro" id="IPR046342">
    <property type="entry name" value="CBS_dom_sf"/>
</dbReference>
<evidence type="ECO:0000259" key="3">
    <source>
        <dbReference type="PROSITE" id="PS51371"/>
    </source>
</evidence>
<dbReference type="PANTHER" id="PTHR43080">
    <property type="entry name" value="CBS DOMAIN-CONTAINING PROTEIN CBSX3, MITOCHONDRIAL"/>
    <property type="match status" value="1"/>
</dbReference>